<dbReference type="EMBL" id="JALNTG010000068">
    <property type="protein sequence ID" value="MDD9321983.1"/>
    <property type="molecule type" value="Genomic_DNA"/>
</dbReference>
<protein>
    <recommendedName>
        <fullName evidence="3">DUF4303 domain-containing protein</fullName>
    </recommendedName>
</protein>
<sequence>MGLFSEKEKNVEENYIRLLDILEVLHQLSDNGWEEVGHFLFQSDIDSMCTYEYFDDYTSEIRECKKIIIEYVYEHDSGAGTLKQALIPFIFNNCESLDGEHLENKIIAGIELEKRFGQYYWSKEEVKNFDKFKKLNLIEILESGRPLKKKKSKIGITEAINQESKKYIELMWCIQSFCDRFNQSIQNFAKFLKNTKFYSHCDVYIRVGETDFIKLNKINSDQSISFVLNFFDNEKFNSSEFGYDVDYYHLNHILIDEDDLYYFEPLKDLIVDVKIRHVFYTNIRYGDIKLDQLDNISTYIGQESDKLFNAHWEKIQNSNIEQEDIVLLDQNSLKTHPSLDPNYPNHAPELLIAIEVWEEKYLRNQYPHQEHTPAITNILKNRNISQTNLVKRICAITNPKK</sequence>
<dbReference type="RefSeq" id="WP_274579361.1">
    <property type="nucleotide sequence ID" value="NZ_JALNTG010000068.1"/>
</dbReference>
<organism evidence="1 2">
    <name type="scientific">Acinetobacter lactucae</name>
    <dbReference type="NCBI Taxonomy" id="1785128"/>
    <lineage>
        <taxon>Bacteria</taxon>
        <taxon>Pseudomonadati</taxon>
        <taxon>Pseudomonadota</taxon>
        <taxon>Gammaproteobacteria</taxon>
        <taxon>Moraxellales</taxon>
        <taxon>Moraxellaceae</taxon>
        <taxon>Acinetobacter</taxon>
        <taxon>Acinetobacter calcoaceticus/baumannii complex</taxon>
    </lineage>
</organism>
<evidence type="ECO:0008006" key="3">
    <source>
        <dbReference type="Google" id="ProtNLM"/>
    </source>
</evidence>
<comment type="caution">
    <text evidence="1">The sequence shown here is derived from an EMBL/GenBank/DDBJ whole genome shotgun (WGS) entry which is preliminary data.</text>
</comment>
<evidence type="ECO:0000313" key="1">
    <source>
        <dbReference type="EMBL" id="MDD9321983.1"/>
    </source>
</evidence>
<gene>
    <name evidence="1" type="ORF">M0O54_18025</name>
</gene>
<evidence type="ECO:0000313" key="2">
    <source>
        <dbReference type="Proteomes" id="UP001150055"/>
    </source>
</evidence>
<proteinExistence type="predicted"/>
<dbReference type="Proteomes" id="UP001150055">
    <property type="component" value="Unassembled WGS sequence"/>
</dbReference>
<accession>A0AB35K5J5</accession>
<name>A0AB35K5J5_9GAMM</name>
<dbReference type="AlphaFoldDB" id="A0AB35K5J5"/>
<reference evidence="1" key="1">
    <citation type="submission" date="2022-12" db="EMBL/GenBank/DDBJ databases">
        <title>Acinetobacter lactucae: Emerging opportunistic pathogenic species of genus Acinetobacter isolated from immunocompromised patients in clinical settings of India.</title>
        <authorList>
            <person name="Amar A.K."/>
            <person name="Sawant A.R."/>
            <person name="Meera M."/>
            <person name="Tomar A."/>
            <person name="Sistla S."/>
            <person name="Prashanth K."/>
        </authorList>
    </citation>
    <scope>NUCLEOTIDE SEQUENCE</scope>
    <source>
        <strain evidence="1">PKAL1828C</strain>
    </source>
</reference>